<organism evidence="7 8">
    <name type="scientific">Deinobacterium chartae</name>
    <dbReference type="NCBI Taxonomy" id="521158"/>
    <lineage>
        <taxon>Bacteria</taxon>
        <taxon>Thermotogati</taxon>
        <taxon>Deinococcota</taxon>
        <taxon>Deinococci</taxon>
        <taxon>Deinococcales</taxon>
        <taxon>Deinococcaceae</taxon>
        <taxon>Deinobacterium</taxon>
    </lineage>
</organism>
<evidence type="ECO:0000256" key="2">
    <source>
        <dbReference type="ARBA" id="ARBA00022475"/>
    </source>
</evidence>
<dbReference type="GO" id="GO:0015920">
    <property type="term" value="P:lipopolysaccharide transport"/>
    <property type="evidence" value="ECO:0007669"/>
    <property type="project" value="TreeGrafter"/>
</dbReference>
<feature type="transmembrane region" description="Helical" evidence="6">
    <location>
        <begin position="98"/>
        <end position="117"/>
    </location>
</feature>
<dbReference type="EMBL" id="JACHHG010000011">
    <property type="protein sequence ID" value="MBB6099427.1"/>
    <property type="molecule type" value="Genomic_DNA"/>
</dbReference>
<evidence type="ECO:0000256" key="1">
    <source>
        <dbReference type="ARBA" id="ARBA00004651"/>
    </source>
</evidence>
<keyword evidence="8" id="KW-1185">Reference proteome</keyword>
<dbReference type="AlphaFoldDB" id="A0A841I168"/>
<keyword evidence="4 6" id="KW-1133">Transmembrane helix</keyword>
<gene>
    <name evidence="7" type="ORF">HNR42_002868</name>
</gene>
<keyword evidence="2" id="KW-1003">Cell membrane</keyword>
<feature type="transmembrane region" description="Helical" evidence="6">
    <location>
        <begin position="53"/>
        <end position="78"/>
    </location>
</feature>
<proteinExistence type="predicted"/>
<dbReference type="PANTHER" id="PTHR33529:SF6">
    <property type="entry name" value="YJGP_YJGQ FAMILY PERMEASE"/>
    <property type="match status" value="1"/>
</dbReference>
<dbReference type="PANTHER" id="PTHR33529">
    <property type="entry name" value="SLR0882 PROTEIN-RELATED"/>
    <property type="match status" value="1"/>
</dbReference>
<comment type="caution">
    <text evidence="7">The sequence shown here is derived from an EMBL/GenBank/DDBJ whole genome shotgun (WGS) entry which is preliminary data.</text>
</comment>
<evidence type="ECO:0000256" key="3">
    <source>
        <dbReference type="ARBA" id="ARBA00022692"/>
    </source>
</evidence>
<feature type="transmembrane region" description="Helical" evidence="6">
    <location>
        <begin position="326"/>
        <end position="344"/>
    </location>
</feature>
<dbReference type="GO" id="GO:0043190">
    <property type="term" value="C:ATP-binding cassette (ABC) transporter complex"/>
    <property type="evidence" value="ECO:0007669"/>
    <property type="project" value="TreeGrafter"/>
</dbReference>
<evidence type="ECO:0000256" key="5">
    <source>
        <dbReference type="ARBA" id="ARBA00023136"/>
    </source>
</evidence>
<dbReference type="InterPro" id="IPR005495">
    <property type="entry name" value="LptG/LptF_permease"/>
</dbReference>
<protein>
    <submittedName>
        <fullName evidence="7">Lipopolysaccharide export system permease protein</fullName>
    </submittedName>
</protein>
<evidence type="ECO:0000256" key="4">
    <source>
        <dbReference type="ARBA" id="ARBA00022989"/>
    </source>
</evidence>
<evidence type="ECO:0000313" key="8">
    <source>
        <dbReference type="Proteomes" id="UP000569951"/>
    </source>
</evidence>
<name>A0A841I168_9DEIO</name>
<dbReference type="RefSeq" id="WP_183988180.1">
    <property type="nucleotide sequence ID" value="NZ_JACHHG010000011.1"/>
</dbReference>
<accession>A0A841I168</accession>
<evidence type="ECO:0000313" key="7">
    <source>
        <dbReference type="EMBL" id="MBB6099427.1"/>
    </source>
</evidence>
<keyword evidence="5 6" id="KW-0472">Membrane</keyword>
<feature type="transmembrane region" description="Helical" evidence="6">
    <location>
        <begin position="271"/>
        <end position="290"/>
    </location>
</feature>
<dbReference type="Proteomes" id="UP000569951">
    <property type="component" value="Unassembled WGS sequence"/>
</dbReference>
<evidence type="ECO:0000256" key="6">
    <source>
        <dbReference type="SAM" id="Phobius"/>
    </source>
</evidence>
<reference evidence="7 8" key="1">
    <citation type="submission" date="2020-08" db="EMBL/GenBank/DDBJ databases">
        <title>Genomic Encyclopedia of Type Strains, Phase IV (KMG-IV): sequencing the most valuable type-strain genomes for metagenomic binning, comparative biology and taxonomic classification.</title>
        <authorList>
            <person name="Goeker M."/>
        </authorList>
    </citation>
    <scope>NUCLEOTIDE SEQUENCE [LARGE SCALE GENOMIC DNA]</scope>
    <source>
        <strain evidence="7 8">DSM 21458</strain>
    </source>
</reference>
<comment type="subcellular location">
    <subcellularLocation>
        <location evidence="1">Cell membrane</location>
        <topology evidence="1">Multi-pass membrane protein</topology>
    </subcellularLocation>
</comment>
<feature type="transmembrane region" description="Helical" evidence="6">
    <location>
        <begin position="16"/>
        <end position="41"/>
    </location>
</feature>
<keyword evidence="3 6" id="KW-0812">Transmembrane</keyword>
<feature type="transmembrane region" description="Helical" evidence="6">
    <location>
        <begin position="296"/>
        <end position="314"/>
    </location>
</feature>
<dbReference type="Pfam" id="PF03739">
    <property type="entry name" value="LptF_LptG"/>
    <property type="match status" value="1"/>
</dbReference>
<sequence length="349" mass="38978">MNLRLARYVLRETLPLYLAGVALFLILQTTDLISTAAGVLINQRAPIEVALQLYLARVPVFVQKSLALAVPFALLLALGRMAKDSELKAAFASGVRPAWLVAPLAAFGLLVSALIFVNDSLWLPQSYKLWDVAVARIFRTSPPPQNTTLYTRSEQGRLFYAGSVQQRNGDKTQADLLGVMVRTPDTTYTAQRGLWDARNKTWELYNVWAYRTVGEEPVNTPREVFPHTSRLVAFTPPPEQLTVQQLRDRLNDPQLERGAARSIEFELQRRFADPVSALSFALAAGVLGVLLRNRSWAFVAIIGMIFVYYVVWSATPEFAKLGAMPVWTAAWLPNFLLVAFALSLSRRLT</sequence>